<accession>V2XI50</accession>
<gene>
    <name evidence="4" type="ORF">Moror_4434</name>
</gene>
<keyword evidence="2" id="KW-0472">Membrane</keyword>
<comment type="caution">
    <text evidence="4">The sequence shown here is derived from an EMBL/GenBank/DDBJ whole genome shotgun (WGS) entry which is preliminary data.</text>
</comment>
<evidence type="ECO:0000313" key="5">
    <source>
        <dbReference type="Proteomes" id="UP000017559"/>
    </source>
</evidence>
<evidence type="ECO:0000313" key="4">
    <source>
        <dbReference type="EMBL" id="ESK92526.1"/>
    </source>
</evidence>
<organism evidence="4 5">
    <name type="scientific">Moniliophthora roreri (strain MCA 2997)</name>
    <name type="common">Cocoa frosty pod rot fungus</name>
    <name type="synonym">Crinipellis roreri</name>
    <dbReference type="NCBI Taxonomy" id="1381753"/>
    <lineage>
        <taxon>Eukaryota</taxon>
        <taxon>Fungi</taxon>
        <taxon>Dikarya</taxon>
        <taxon>Basidiomycota</taxon>
        <taxon>Agaricomycotina</taxon>
        <taxon>Agaricomycetes</taxon>
        <taxon>Agaricomycetidae</taxon>
        <taxon>Agaricales</taxon>
        <taxon>Marasmiineae</taxon>
        <taxon>Marasmiaceae</taxon>
        <taxon>Moniliophthora</taxon>
    </lineage>
</organism>
<protein>
    <recommendedName>
        <fullName evidence="6">Autophagy-related protein 27</fullName>
    </recommendedName>
</protein>
<dbReference type="EMBL" id="AWSO01000277">
    <property type="protein sequence ID" value="ESK92526.1"/>
    <property type="molecule type" value="Genomic_DNA"/>
</dbReference>
<dbReference type="InterPro" id="IPR009011">
    <property type="entry name" value="Man6P_isomerase_rcpt-bd_dom_sf"/>
</dbReference>
<feature type="chain" id="PRO_5004711575" description="Autophagy-related protein 27" evidence="3">
    <location>
        <begin position="21"/>
        <end position="336"/>
    </location>
</feature>
<dbReference type="SUPFAM" id="SSF50911">
    <property type="entry name" value="Mannose 6-phosphate receptor domain"/>
    <property type="match status" value="1"/>
</dbReference>
<dbReference type="Gene3D" id="2.70.130.10">
    <property type="entry name" value="Mannose-6-phosphate receptor binding domain"/>
    <property type="match status" value="1"/>
</dbReference>
<dbReference type="AlphaFoldDB" id="V2XI50"/>
<feature type="compositionally biased region" description="Acidic residues" evidence="1">
    <location>
        <begin position="169"/>
        <end position="184"/>
    </location>
</feature>
<dbReference type="KEGG" id="mrr:Moror_4434"/>
<keyword evidence="2" id="KW-0812">Transmembrane</keyword>
<reference evidence="4 5" key="1">
    <citation type="journal article" date="2014" name="BMC Genomics">
        <title>Genome and secretome analysis of the hemibiotrophic fungal pathogen, Moniliophthora roreri, which causes frosty pod rot disease of cacao: mechanisms of the biotrophic and necrotrophic phases.</title>
        <authorList>
            <person name="Meinhardt L.W."/>
            <person name="Costa G.G.L."/>
            <person name="Thomazella D.P.T."/>
            <person name="Teixeira P.J.P.L."/>
            <person name="Carazzolle M.F."/>
            <person name="Schuster S.C."/>
            <person name="Carlson J.E."/>
            <person name="Guiltinan M.J."/>
            <person name="Mieczkowski P."/>
            <person name="Farmer A."/>
            <person name="Ramaraj T."/>
            <person name="Crozier J."/>
            <person name="Davis R.E."/>
            <person name="Shao J."/>
            <person name="Melnick R.L."/>
            <person name="Pereira G.A.G."/>
            <person name="Bailey B.A."/>
        </authorList>
    </citation>
    <scope>NUCLEOTIDE SEQUENCE [LARGE SCALE GENOMIC DNA]</scope>
    <source>
        <strain evidence="4 5">MCA 2997</strain>
    </source>
</reference>
<feature type="transmembrane region" description="Helical" evidence="2">
    <location>
        <begin position="199"/>
        <end position="218"/>
    </location>
</feature>
<feature type="region of interest" description="Disordered" evidence="1">
    <location>
        <begin position="168"/>
        <end position="192"/>
    </location>
</feature>
<dbReference type="HOGENOM" id="CLU_739748_0_0_1"/>
<feature type="signal peptide" evidence="3">
    <location>
        <begin position="1"/>
        <end position="20"/>
    </location>
</feature>
<keyword evidence="2" id="KW-1133">Transmembrane helix</keyword>
<evidence type="ECO:0000256" key="2">
    <source>
        <dbReference type="SAM" id="Phobius"/>
    </source>
</evidence>
<name>V2XI50_MONRO</name>
<evidence type="ECO:0000256" key="1">
    <source>
        <dbReference type="SAM" id="MobiDB-lite"/>
    </source>
</evidence>
<evidence type="ECO:0008006" key="6">
    <source>
        <dbReference type="Google" id="ProtNLM"/>
    </source>
</evidence>
<keyword evidence="3" id="KW-0732">Signal</keyword>
<evidence type="ECO:0000256" key="3">
    <source>
        <dbReference type="SAM" id="SignalP"/>
    </source>
</evidence>
<sequence>MSLKALAYLLGSSLILYSLAEPQLLYESVDGLEPPSDCTIIDGNSIYDLCPVMQDSRFIMKFGNRGLDHEIREACPQEAWICSAGFKSGGTSGFALSMWSANRDLDGLTITFRDVIHQHSALIEFVCDFQADSNSAPSYTGMRDDIHSFRWTSRHACLINNDPSFSALEGEDAEDPNDKEENDNLLDTPSSPRVSRTRAALTVLIIGIAFLSTCYFIYNPPTYLIDTYLRPSLSRLSSGVSRLNFSMVPQHIKGLNLNPMSKKSRRRARSQFRVGENRLVQWAQEDMGLQGDMDTMVNASEDDEALLDEYIPLSVGMGWNGRRPAARDYGTARFAR</sequence>
<keyword evidence="5" id="KW-1185">Reference proteome</keyword>
<proteinExistence type="predicted"/>
<dbReference type="OrthoDB" id="29460at2759"/>
<dbReference type="Proteomes" id="UP000017559">
    <property type="component" value="Unassembled WGS sequence"/>
</dbReference>